<reference evidence="2 3" key="1">
    <citation type="journal article" date="2019" name="Genome Biol. Evol.">
        <title>The Rhododendron genome and chromosomal organization provide insight into shared whole-genome duplications across the heath family (Ericaceae).</title>
        <authorList>
            <person name="Soza V.L."/>
            <person name="Lindsley D."/>
            <person name="Waalkes A."/>
            <person name="Ramage E."/>
            <person name="Patwardhan R.P."/>
            <person name="Burton J.N."/>
            <person name="Adey A."/>
            <person name="Kumar A."/>
            <person name="Qiu R."/>
            <person name="Shendure J."/>
            <person name="Hall B."/>
        </authorList>
    </citation>
    <scope>NUCLEOTIDE SEQUENCE [LARGE SCALE GENOMIC DNA]</scope>
    <source>
        <strain evidence="2">RSF 1966-606</strain>
    </source>
</reference>
<dbReference type="InterPro" id="IPR027949">
    <property type="entry name" value="Chloroplast_duf"/>
</dbReference>
<sequence length="133" mass="14122">MASIRASNVVPSSFPSSSSPNNDGLAEELQLRNGYKNTTTTQFEKFSPSPKASDPMAIEKLYAIMEAVADRVEMHKNIGEQRNNWNNLLLTSINSITLTASLMTGVAAMGAGGAPLVALKLSSTLLYLAATGM</sequence>
<dbReference type="Proteomes" id="UP000428333">
    <property type="component" value="Linkage Group LG04"/>
</dbReference>
<gene>
    <name evidence="2" type="ORF">C3L33_06433</name>
</gene>
<feature type="compositionally biased region" description="Low complexity" evidence="1">
    <location>
        <begin position="7"/>
        <end position="22"/>
    </location>
</feature>
<feature type="non-terminal residue" evidence="2">
    <location>
        <position position="133"/>
    </location>
</feature>
<evidence type="ECO:0000256" key="1">
    <source>
        <dbReference type="SAM" id="MobiDB-lite"/>
    </source>
</evidence>
<name>A0A6A4LWS8_9ERIC</name>
<dbReference type="AlphaFoldDB" id="A0A6A4LWS8"/>
<dbReference type="PANTHER" id="PTHR33358:SF12">
    <property type="entry name" value="F-BOX PROTEIN WITH A DOMAIN PROTEIN"/>
    <property type="match status" value="1"/>
</dbReference>
<dbReference type="Pfam" id="PF14476">
    <property type="entry name" value="Chloroplast_duf"/>
    <property type="match status" value="1"/>
</dbReference>
<comment type="caution">
    <text evidence="2">The sequence shown here is derived from an EMBL/GenBank/DDBJ whole genome shotgun (WGS) entry which is preliminary data.</text>
</comment>
<keyword evidence="3" id="KW-1185">Reference proteome</keyword>
<feature type="region of interest" description="Disordered" evidence="1">
    <location>
        <begin position="1"/>
        <end position="26"/>
    </location>
</feature>
<dbReference type="OrthoDB" id="1897643at2759"/>
<feature type="non-terminal residue" evidence="2">
    <location>
        <position position="1"/>
    </location>
</feature>
<proteinExistence type="predicted"/>
<protein>
    <submittedName>
        <fullName evidence="2">Uncharacterized protein</fullName>
    </submittedName>
</protein>
<accession>A0A6A4LWS8</accession>
<dbReference type="PANTHER" id="PTHR33358">
    <property type="entry name" value="F-BOX PROTEIN WITH A DOMAIN PROTEIN"/>
    <property type="match status" value="1"/>
</dbReference>
<evidence type="ECO:0000313" key="3">
    <source>
        <dbReference type="Proteomes" id="UP000428333"/>
    </source>
</evidence>
<evidence type="ECO:0000313" key="2">
    <source>
        <dbReference type="EMBL" id="KAE9461662.1"/>
    </source>
</evidence>
<dbReference type="EMBL" id="QEFC01000952">
    <property type="protein sequence ID" value="KAE9461662.1"/>
    <property type="molecule type" value="Genomic_DNA"/>
</dbReference>
<organism evidence="2 3">
    <name type="scientific">Rhododendron williamsianum</name>
    <dbReference type="NCBI Taxonomy" id="262921"/>
    <lineage>
        <taxon>Eukaryota</taxon>
        <taxon>Viridiplantae</taxon>
        <taxon>Streptophyta</taxon>
        <taxon>Embryophyta</taxon>
        <taxon>Tracheophyta</taxon>
        <taxon>Spermatophyta</taxon>
        <taxon>Magnoliopsida</taxon>
        <taxon>eudicotyledons</taxon>
        <taxon>Gunneridae</taxon>
        <taxon>Pentapetalae</taxon>
        <taxon>asterids</taxon>
        <taxon>Ericales</taxon>
        <taxon>Ericaceae</taxon>
        <taxon>Ericoideae</taxon>
        <taxon>Rhodoreae</taxon>
        <taxon>Rhododendron</taxon>
    </lineage>
</organism>